<dbReference type="SMR" id="A0A0X1KR28"/>
<dbReference type="InterPro" id="IPR044731">
    <property type="entry name" value="BDH-like"/>
</dbReference>
<dbReference type="PROSITE" id="PS00060">
    <property type="entry name" value="ADH_IRON_2"/>
    <property type="match status" value="1"/>
</dbReference>
<dbReference type="GO" id="GO:0046872">
    <property type="term" value="F:metal ion binding"/>
    <property type="evidence" value="ECO:0007669"/>
    <property type="project" value="InterPro"/>
</dbReference>
<dbReference type="InterPro" id="IPR001670">
    <property type="entry name" value="ADH_Fe/GldA"/>
</dbReference>
<dbReference type="RefSeq" id="WP_031504971.1">
    <property type="nucleotide sequence ID" value="NC_022795.1"/>
</dbReference>
<gene>
    <name evidence="4" type="ORF">AJ81_05110</name>
</gene>
<dbReference type="GO" id="GO:1990362">
    <property type="term" value="F:butanol dehydrogenase (NAD+) activity"/>
    <property type="evidence" value="ECO:0007669"/>
    <property type="project" value="InterPro"/>
</dbReference>
<dbReference type="PANTHER" id="PTHR43633:SF1">
    <property type="entry name" value="ALCOHOL DEHYDROGENASE YQHD"/>
    <property type="match status" value="1"/>
</dbReference>
<dbReference type="PROSITE" id="PS00913">
    <property type="entry name" value="ADH_IRON_1"/>
    <property type="match status" value="1"/>
</dbReference>
<dbReference type="GO" id="GO:0008106">
    <property type="term" value="F:alcohol dehydrogenase (NADP+) activity"/>
    <property type="evidence" value="ECO:0007669"/>
    <property type="project" value="TreeGrafter"/>
</dbReference>
<dbReference type="PATRIC" id="fig|1123384.7.peg.1008"/>
<proteinExistence type="predicted"/>
<keyword evidence="1" id="KW-0560">Oxidoreductase</keyword>
<dbReference type="EMBL" id="CP007141">
    <property type="protein sequence ID" value="AJC73689.1"/>
    <property type="molecule type" value="Genomic_DNA"/>
</dbReference>
<dbReference type="PaxDb" id="1123384-AJ81_05110"/>
<dbReference type="Gene3D" id="1.20.1090.10">
    <property type="entry name" value="Dehydroquinate synthase-like - alpha domain"/>
    <property type="match status" value="1"/>
</dbReference>
<dbReference type="GO" id="GO:1990002">
    <property type="term" value="F:methylglyoxal reductase (NADPH) (acetol producing) activity"/>
    <property type="evidence" value="ECO:0007669"/>
    <property type="project" value="TreeGrafter"/>
</dbReference>
<protein>
    <submittedName>
        <fullName evidence="4">NADH-dependent butanol dehydrogenase</fullName>
    </submittedName>
</protein>
<dbReference type="OrthoDB" id="9801156at2"/>
<sequence length="387" mass="42281">MENFVFHNPTKLIFGKGTIPKIGEEIKSFGIKKVLMLYGGGSIKKNGVYDQVVESLKRNGIEWVEVSGVKPNPVLSKVHEAIEVCRKENVEAVLGVGGGSVIDSAKAIAAGVLYEGDIWDAFAGKHKINNALPVFAILTISATGTEMNGNAVVTNEKTQEKWAISAKCLYPRVSIIDPTAQFSLPKEQTVYGAVDAIAHTLEYYFDGSDSDIQNQISESIIRSIMKSTEVLIDNPQDYEARANFAWCATIALNGLTAAGRKGGDWSCHKIEHSLSALYDIAHGAGLAIVFPAWMRYVYKQKPQQFERFAKHVFSIDAVGEEAILKGIDAFKAWLRKVGAPVSLRDVGIPAQDIDRIVENVMKQGPSFGVLKKLGKEDVKQILLIASQ</sequence>
<dbReference type="STRING" id="1123384.AJ81_05110"/>
<dbReference type="InterPro" id="IPR018211">
    <property type="entry name" value="ADH_Fe_CS"/>
</dbReference>
<evidence type="ECO:0000259" key="2">
    <source>
        <dbReference type="Pfam" id="PF00465"/>
    </source>
</evidence>
<organism evidence="4 5">
    <name type="scientific">Pseudothermotoga hypogea DSM 11164 = NBRC 106472</name>
    <dbReference type="NCBI Taxonomy" id="1123384"/>
    <lineage>
        <taxon>Bacteria</taxon>
        <taxon>Thermotogati</taxon>
        <taxon>Thermotogota</taxon>
        <taxon>Thermotogae</taxon>
        <taxon>Thermotogales</taxon>
        <taxon>Thermotogaceae</taxon>
        <taxon>Pseudothermotoga</taxon>
    </lineage>
</organism>
<evidence type="ECO:0000256" key="1">
    <source>
        <dbReference type="ARBA" id="ARBA00023002"/>
    </source>
</evidence>
<dbReference type="AlphaFoldDB" id="A0A0X1KR28"/>
<reference evidence="4 5" key="1">
    <citation type="submission" date="2014-01" db="EMBL/GenBank/DDBJ databases">
        <title>Genome sequencing of Thermotog hypogea.</title>
        <authorList>
            <person name="Zhang X."/>
            <person name="Alvare G."/>
            <person name="Fristensky B."/>
            <person name="Chen L."/>
            <person name="Suen T."/>
            <person name="Chen Q."/>
            <person name="Ma K."/>
        </authorList>
    </citation>
    <scope>NUCLEOTIDE SEQUENCE [LARGE SCALE GENOMIC DNA]</scope>
    <source>
        <strain evidence="4 5">DSM 11164</strain>
    </source>
</reference>
<dbReference type="CDD" id="cd08187">
    <property type="entry name" value="BDH"/>
    <property type="match status" value="1"/>
</dbReference>
<evidence type="ECO:0000313" key="5">
    <source>
        <dbReference type="Proteomes" id="UP000077469"/>
    </source>
</evidence>
<accession>A0A0X1KR28</accession>
<keyword evidence="5" id="KW-1185">Reference proteome</keyword>
<evidence type="ECO:0000259" key="3">
    <source>
        <dbReference type="Pfam" id="PF25137"/>
    </source>
</evidence>
<dbReference type="Proteomes" id="UP000077469">
    <property type="component" value="Chromosome"/>
</dbReference>
<dbReference type="Pfam" id="PF00465">
    <property type="entry name" value="Fe-ADH"/>
    <property type="match status" value="1"/>
</dbReference>
<dbReference type="KEGG" id="phy:AJ81_05110"/>
<feature type="domain" description="Fe-containing alcohol dehydrogenase-like C-terminal" evidence="3">
    <location>
        <begin position="189"/>
        <end position="382"/>
    </location>
</feature>
<feature type="domain" description="Alcohol dehydrogenase iron-type/glycerol dehydrogenase GldA" evidence="2">
    <location>
        <begin position="9"/>
        <end position="178"/>
    </location>
</feature>
<dbReference type="Gene3D" id="3.40.50.1970">
    <property type="match status" value="1"/>
</dbReference>
<name>A0A0X1KR28_9THEM</name>
<dbReference type="GO" id="GO:0005829">
    <property type="term" value="C:cytosol"/>
    <property type="evidence" value="ECO:0007669"/>
    <property type="project" value="TreeGrafter"/>
</dbReference>
<dbReference type="PANTHER" id="PTHR43633">
    <property type="entry name" value="ALCOHOL DEHYDROGENASE YQHD"/>
    <property type="match status" value="1"/>
</dbReference>
<dbReference type="SUPFAM" id="SSF56796">
    <property type="entry name" value="Dehydroquinate synthase-like"/>
    <property type="match status" value="1"/>
</dbReference>
<dbReference type="FunFam" id="3.40.50.1970:FF:000003">
    <property type="entry name" value="Alcohol dehydrogenase, iron-containing"/>
    <property type="match status" value="1"/>
</dbReference>
<evidence type="ECO:0000313" key="4">
    <source>
        <dbReference type="EMBL" id="AJC73689.1"/>
    </source>
</evidence>
<dbReference type="InterPro" id="IPR056798">
    <property type="entry name" value="ADH_Fe_C"/>
</dbReference>
<dbReference type="Pfam" id="PF25137">
    <property type="entry name" value="ADH_Fe_C"/>
    <property type="match status" value="1"/>
</dbReference>